<sequence length="335" mass="38367">MSTLNIVTAAAIPIAYLASRKAKNQPWLQQATVVGLWAAYLSSIQRDEEAFYLNDKMIESVLTFIMPLKLTQLILYDNRQEEIESHEQDQQPWWKDFLSFVGSFFYYALPISKSKLKEPPTFPSLLLRNAEYLLGICIKLMALPILEASSRKLMAENPEAHLLPNNGVYWLLLAHFCVSAAMGTWMLDAQAIVVNLVTLGRYEMLPMNNYPLQSRSTASLAAFAVSGILHSWVAYFMFGRGLIRACVYFVIQNPWITFERSDTYKNLPRFVGGFLSLLFFIGTMPIYGGLFVEGYPTMFEKNDESVPRDLPFLSNVSQWCLENLLHVQPEYWYKS</sequence>
<proteinExistence type="predicted"/>
<feature type="transmembrane region" description="Helical" evidence="1">
    <location>
        <begin position="218"/>
        <end position="238"/>
    </location>
</feature>
<feature type="transmembrane region" description="Helical" evidence="1">
    <location>
        <begin position="270"/>
        <end position="292"/>
    </location>
</feature>
<comment type="caution">
    <text evidence="2">The sequence shown here is derived from an EMBL/GenBank/DDBJ whole genome shotgun (WGS) entry which is preliminary data.</text>
</comment>
<accession>A0A9N8H507</accession>
<keyword evidence="1" id="KW-0472">Membrane</keyword>
<keyword evidence="1" id="KW-1133">Transmembrane helix</keyword>
<dbReference type="AlphaFoldDB" id="A0A9N8H507"/>
<protein>
    <recommendedName>
        <fullName evidence="4">Wax synthase domain-containing protein</fullName>
    </recommendedName>
</protein>
<reference evidence="2" key="1">
    <citation type="submission" date="2020-06" db="EMBL/GenBank/DDBJ databases">
        <authorList>
            <consortium name="Plant Systems Biology data submission"/>
        </authorList>
    </citation>
    <scope>NUCLEOTIDE SEQUENCE</scope>
    <source>
        <strain evidence="2">D6</strain>
    </source>
</reference>
<keyword evidence="3" id="KW-1185">Reference proteome</keyword>
<gene>
    <name evidence="2" type="ORF">SEMRO_75_G041090.1</name>
</gene>
<evidence type="ECO:0000313" key="2">
    <source>
        <dbReference type="EMBL" id="CAB9500067.1"/>
    </source>
</evidence>
<dbReference type="EMBL" id="CAICTM010000074">
    <property type="protein sequence ID" value="CAB9500067.1"/>
    <property type="molecule type" value="Genomic_DNA"/>
</dbReference>
<evidence type="ECO:0008006" key="4">
    <source>
        <dbReference type="Google" id="ProtNLM"/>
    </source>
</evidence>
<dbReference type="Proteomes" id="UP001153069">
    <property type="component" value="Unassembled WGS sequence"/>
</dbReference>
<organism evidence="2 3">
    <name type="scientific">Seminavis robusta</name>
    <dbReference type="NCBI Taxonomy" id="568900"/>
    <lineage>
        <taxon>Eukaryota</taxon>
        <taxon>Sar</taxon>
        <taxon>Stramenopiles</taxon>
        <taxon>Ochrophyta</taxon>
        <taxon>Bacillariophyta</taxon>
        <taxon>Bacillariophyceae</taxon>
        <taxon>Bacillariophycidae</taxon>
        <taxon>Naviculales</taxon>
        <taxon>Naviculaceae</taxon>
        <taxon>Seminavis</taxon>
    </lineage>
</organism>
<evidence type="ECO:0000256" key="1">
    <source>
        <dbReference type="SAM" id="Phobius"/>
    </source>
</evidence>
<keyword evidence="1" id="KW-0812">Transmembrane</keyword>
<feature type="transmembrane region" description="Helical" evidence="1">
    <location>
        <begin position="168"/>
        <end position="197"/>
    </location>
</feature>
<name>A0A9N8H507_9STRA</name>
<evidence type="ECO:0000313" key="3">
    <source>
        <dbReference type="Proteomes" id="UP001153069"/>
    </source>
</evidence>